<dbReference type="Proteomes" id="UP000184529">
    <property type="component" value="Unassembled WGS sequence"/>
</dbReference>
<evidence type="ECO:0000313" key="6">
    <source>
        <dbReference type="Proteomes" id="UP000184529"/>
    </source>
</evidence>
<dbReference type="PANTHER" id="PTHR11365:SF23">
    <property type="entry name" value="HYPOTHETICAL 5-OXOPROLINASE (EUROFUNG)-RELATED"/>
    <property type="match status" value="1"/>
</dbReference>
<sequence length="717" mass="77457">MFGKKVLMLKGKKNPSPSRNGRETSPTYRAAVDTGGTFTDICLLREDTGEMFISKVPSTPSDPDRAVLDGLAGAAAAAGLDPAGLKLLLHGTTVATNALLEGKGTPVALLVTRGFKDLLFIGRQNRPALYDFWAVKPRPLVPRRLTFEVTERITADGQVYLPLDEGEVEAIVKEIRGAGVFSIAVSFLHSYANPRHEQKVRDIIARLYPDVRVTLSSDILPEFREYERTSTTVINALVQPRIAAYVARLKEGLKGFTRPGMQSRRPPGLFIMQSSGGMLTAEQAMRESARTVLSGPAGGVLAGLFLARQTGRPNVITADMGGTSMDICLIKGEQLRHTTEGTIGGYPMSLPMLDIHTIGAGGGSIGWVDGGGALRVGPASAGAAPGPACYGLGGTEPTVTDANLVLGRISSTRSLNPALTLQPALARQSLEEKIARPLKLSVEEAAAGMIRVVNAAMARAMRVVSVQRGHDPRDFTLVVFGGAGPLHAVELARELNVPYVLIPRYPGVTSALGMLHADVRRDYVRTALLLLNDTEPDQLADLYTPLEEKGRRELEQEGFSPGEIIIARQADLRYRGQSYTLTLPVPAGQLGTEDLAILRRSFHLLHRQEYGFCREKAPVEVVNLRLVALGSLPRPPVPTPGKKKGSRAVAEPLEERPVYFDDCFLSTPVYRRNDLETDMSLKGPAVIEQSDTTTLVWPGTSVRVDQWGNLIIHVGGR</sequence>
<feature type="domain" description="Hydantoinase A/oxoprolinase" evidence="2">
    <location>
        <begin position="228"/>
        <end position="522"/>
    </location>
</feature>
<name>A0A1M6BBM3_9FIRM</name>
<evidence type="ECO:0000259" key="2">
    <source>
        <dbReference type="Pfam" id="PF01968"/>
    </source>
</evidence>
<dbReference type="AlphaFoldDB" id="A0A1M6BBM3"/>
<dbReference type="EMBL" id="FQZM01000004">
    <property type="protein sequence ID" value="SHI46086.1"/>
    <property type="molecule type" value="Genomic_DNA"/>
</dbReference>
<dbReference type="PANTHER" id="PTHR11365">
    <property type="entry name" value="5-OXOPROLINASE RELATED"/>
    <property type="match status" value="1"/>
</dbReference>
<dbReference type="OrthoDB" id="9768323at2"/>
<dbReference type="InterPro" id="IPR008040">
    <property type="entry name" value="Hydant_A_N"/>
</dbReference>
<evidence type="ECO:0000259" key="4">
    <source>
        <dbReference type="Pfam" id="PF19278"/>
    </source>
</evidence>
<keyword evidence="6" id="KW-1185">Reference proteome</keyword>
<dbReference type="RefSeq" id="WP_084061971.1">
    <property type="nucleotide sequence ID" value="NZ_FQZM01000004.1"/>
</dbReference>
<evidence type="ECO:0000256" key="1">
    <source>
        <dbReference type="SAM" id="MobiDB-lite"/>
    </source>
</evidence>
<evidence type="ECO:0000259" key="3">
    <source>
        <dbReference type="Pfam" id="PF05378"/>
    </source>
</evidence>
<proteinExistence type="predicted"/>
<organism evidence="5 6">
    <name type="scientific">Desulfofundulus thermosubterraneus DSM 16057</name>
    <dbReference type="NCBI Taxonomy" id="1121432"/>
    <lineage>
        <taxon>Bacteria</taxon>
        <taxon>Bacillati</taxon>
        <taxon>Bacillota</taxon>
        <taxon>Clostridia</taxon>
        <taxon>Eubacteriales</taxon>
        <taxon>Peptococcaceae</taxon>
        <taxon>Desulfofundulus</taxon>
    </lineage>
</organism>
<gene>
    <name evidence="5" type="ORF">SAMN02745219_00378</name>
</gene>
<dbReference type="Pfam" id="PF19278">
    <property type="entry name" value="Hydant_A_C"/>
    <property type="match status" value="1"/>
</dbReference>
<dbReference type="STRING" id="1121432.SAMN02745219_00378"/>
<feature type="region of interest" description="Disordered" evidence="1">
    <location>
        <begin position="1"/>
        <end position="27"/>
    </location>
</feature>
<dbReference type="InterPro" id="IPR045079">
    <property type="entry name" value="Oxoprolinase-like"/>
</dbReference>
<dbReference type="SUPFAM" id="SSF53067">
    <property type="entry name" value="Actin-like ATPase domain"/>
    <property type="match status" value="1"/>
</dbReference>
<evidence type="ECO:0000313" key="5">
    <source>
        <dbReference type="EMBL" id="SHI46086.1"/>
    </source>
</evidence>
<feature type="compositionally biased region" description="Polar residues" evidence="1">
    <location>
        <begin position="15"/>
        <end position="27"/>
    </location>
</feature>
<reference evidence="6" key="1">
    <citation type="submission" date="2016-11" db="EMBL/GenBank/DDBJ databases">
        <authorList>
            <person name="Varghese N."/>
            <person name="Submissions S."/>
        </authorList>
    </citation>
    <scope>NUCLEOTIDE SEQUENCE [LARGE SCALE GENOMIC DNA]</scope>
    <source>
        <strain evidence="6">DSM 16057</strain>
    </source>
</reference>
<dbReference type="InterPro" id="IPR049517">
    <property type="entry name" value="ACX-like_C"/>
</dbReference>
<feature type="domain" description="Acetophenone carboxylase-like C-terminal" evidence="4">
    <location>
        <begin position="537"/>
        <end position="707"/>
    </location>
</feature>
<dbReference type="Pfam" id="PF05378">
    <property type="entry name" value="Hydant_A_N"/>
    <property type="match status" value="1"/>
</dbReference>
<dbReference type="InterPro" id="IPR043129">
    <property type="entry name" value="ATPase_NBD"/>
</dbReference>
<accession>A0A1M6BBM3</accession>
<dbReference type="Pfam" id="PF01968">
    <property type="entry name" value="Hydantoinase_A"/>
    <property type="match status" value="1"/>
</dbReference>
<dbReference type="InterPro" id="IPR002821">
    <property type="entry name" value="Hydantoinase_A"/>
</dbReference>
<feature type="domain" description="Hydantoinase/oxoprolinase N-terminal" evidence="3">
    <location>
        <begin position="31"/>
        <end position="206"/>
    </location>
</feature>
<protein>
    <submittedName>
        <fullName evidence="5">N-methylhydantoinase A</fullName>
    </submittedName>
</protein>
<dbReference type="GO" id="GO:0017168">
    <property type="term" value="F:5-oxoprolinase (ATP-hydrolyzing) activity"/>
    <property type="evidence" value="ECO:0007669"/>
    <property type="project" value="TreeGrafter"/>
</dbReference>
<dbReference type="GO" id="GO:0005829">
    <property type="term" value="C:cytosol"/>
    <property type="evidence" value="ECO:0007669"/>
    <property type="project" value="TreeGrafter"/>
</dbReference>
<dbReference type="GO" id="GO:0006749">
    <property type="term" value="P:glutathione metabolic process"/>
    <property type="evidence" value="ECO:0007669"/>
    <property type="project" value="TreeGrafter"/>
</dbReference>